<feature type="region of interest" description="Disordered" evidence="1">
    <location>
        <begin position="384"/>
        <end position="423"/>
    </location>
</feature>
<sequence>MTGEPMELRNVVEEYMAARATAFKERTILAAWQKSGICPLNPEIFTEADYAPSITSSTQIQLPKSFPKRLPRTLDASSDDAEFNPVVLEERLKVGGKDGDQMTLEESDSSGKDGDQMTSDLESDSSDSDSDFGPDDHMGSPCVDLLLPTQHRSTLPSQVEDSPAFSMGSQHRTRSSRLSTLAPETPLSTASTSLSSLNLEAITLQRELNEWRYRALVAEGKALGLQAERNAAAVHAVLAGQEAAVYKHRLNKRDKKDETSKHFATNARIVTSREGKLQAKREAAKKAAKQKAEEEKRKRKKDSEREDILRRAAQERDRTAFSGNIKSKSKRELQDILCALGLNADGTVAVLQVCINAHFDATPSLKENPRYVALFKTSCKWKHGVDDNSENKWPTTSPTFHLSPSPIHSSPSPLSCSHPHPHPNPLPNSQVLPRWFGAAFNHSVASSSHFPGSFQPSYPSYLDPLLNSPSIRCVLPSCSHSTFS</sequence>
<feature type="compositionally biased region" description="Basic and acidic residues" evidence="1">
    <location>
        <begin position="286"/>
        <end position="319"/>
    </location>
</feature>
<proteinExistence type="predicted"/>
<organism evidence="2 3">
    <name type="scientific">Lentinula boryana</name>
    <dbReference type="NCBI Taxonomy" id="40481"/>
    <lineage>
        <taxon>Eukaryota</taxon>
        <taxon>Fungi</taxon>
        <taxon>Dikarya</taxon>
        <taxon>Basidiomycota</taxon>
        <taxon>Agaricomycotina</taxon>
        <taxon>Agaricomycetes</taxon>
        <taxon>Agaricomycetidae</taxon>
        <taxon>Agaricales</taxon>
        <taxon>Marasmiineae</taxon>
        <taxon>Omphalotaceae</taxon>
        <taxon>Lentinula</taxon>
    </lineage>
</organism>
<dbReference type="Proteomes" id="UP001163828">
    <property type="component" value="Unassembled WGS sequence"/>
</dbReference>
<feature type="region of interest" description="Disordered" evidence="1">
    <location>
        <begin position="286"/>
        <end position="323"/>
    </location>
</feature>
<name>A0ABQ8QPL4_9AGAR</name>
<reference evidence="2" key="1">
    <citation type="submission" date="2022-08" db="EMBL/GenBank/DDBJ databases">
        <authorList>
            <consortium name="DOE Joint Genome Institute"/>
            <person name="Min B."/>
            <person name="Riley R."/>
            <person name="Sierra-Patev S."/>
            <person name="Naranjo-Ortiz M."/>
            <person name="Looney B."/>
            <person name="Konkel Z."/>
            <person name="Slot J.C."/>
            <person name="Sakamoto Y."/>
            <person name="Steenwyk J.L."/>
            <person name="Rokas A."/>
            <person name="Carro J."/>
            <person name="Camarero S."/>
            <person name="Ferreira P."/>
            <person name="Molpeceres G."/>
            <person name="Ruiz-Duenas F.J."/>
            <person name="Serrano A."/>
            <person name="Henrissat B."/>
            <person name="Drula E."/>
            <person name="Hughes K.W."/>
            <person name="Mata J.L."/>
            <person name="Ishikawa N.K."/>
            <person name="Vargas-Isla R."/>
            <person name="Ushijima S."/>
            <person name="Smith C.A."/>
            <person name="Ahrendt S."/>
            <person name="Andreopoulos W."/>
            <person name="He G."/>
            <person name="Labutti K."/>
            <person name="Lipzen A."/>
            <person name="Ng V."/>
            <person name="Sandor L."/>
            <person name="Barry K."/>
            <person name="Martinez A.T."/>
            <person name="Xiao Y."/>
            <person name="Gibbons J.G."/>
            <person name="Terashima K."/>
            <person name="Hibbett D.S."/>
            <person name="Grigoriev I.V."/>
        </authorList>
    </citation>
    <scope>NUCLEOTIDE SEQUENCE</scope>
    <source>
        <strain evidence="2">TFB10827</strain>
    </source>
</reference>
<gene>
    <name evidence="2" type="ORF">F5050DRAFT_1804189</name>
</gene>
<feature type="compositionally biased region" description="Low complexity" evidence="1">
    <location>
        <begin position="401"/>
        <end position="418"/>
    </location>
</feature>
<feature type="compositionally biased region" description="Acidic residues" evidence="1">
    <location>
        <begin position="121"/>
        <end position="133"/>
    </location>
</feature>
<evidence type="ECO:0000256" key="1">
    <source>
        <dbReference type="SAM" id="MobiDB-lite"/>
    </source>
</evidence>
<accession>A0ABQ8QPL4</accession>
<evidence type="ECO:0000313" key="3">
    <source>
        <dbReference type="Proteomes" id="UP001163828"/>
    </source>
</evidence>
<comment type="caution">
    <text evidence="2">The sequence shown here is derived from an EMBL/GenBank/DDBJ whole genome shotgun (WGS) entry which is preliminary data.</text>
</comment>
<dbReference type="EMBL" id="MU790523">
    <property type="protein sequence ID" value="KAJ4000330.1"/>
    <property type="molecule type" value="Genomic_DNA"/>
</dbReference>
<feature type="region of interest" description="Disordered" evidence="1">
    <location>
        <begin position="91"/>
        <end position="187"/>
    </location>
</feature>
<keyword evidence="3" id="KW-1185">Reference proteome</keyword>
<evidence type="ECO:0000313" key="2">
    <source>
        <dbReference type="EMBL" id="KAJ4000330.1"/>
    </source>
</evidence>
<feature type="compositionally biased region" description="Polar residues" evidence="1">
    <location>
        <begin position="391"/>
        <end position="400"/>
    </location>
</feature>
<feature type="compositionally biased region" description="Basic and acidic residues" evidence="1">
    <location>
        <begin position="91"/>
        <end position="100"/>
    </location>
</feature>
<feature type="compositionally biased region" description="Polar residues" evidence="1">
    <location>
        <begin position="150"/>
        <end position="160"/>
    </location>
</feature>
<protein>
    <submittedName>
        <fullName evidence="2">Uncharacterized protein</fullName>
    </submittedName>
</protein>